<evidence type="ECO:0000256" key="1">
    <source>
        <dbReference type="ARBA" id="ARBA00004651"/>
    </source>
</evidence>
<feature type="transmembrane region" description="Helical" evidence="9">
    <location>
        <begin position="42"/>
        <end position="62"/>
    </location>
</feature>
<dbReference type="PATRIC" id="fig|1415166.3.peg.4222"/>
<evidence type="ECO:0000256" key="4">
    <source>
        <dbReference type="ARBA" id="ARBA00022597"/>
    </source>
</evidence>
<proteinExistence type="predicted"/>
<evidence type="ECO:0000256" key="6">
    <source>
        <dbReference type="ARBA" id="ARBA00022989"/>
    </source>
</evidence>
<dbReference type="EMBL" id="CP006850">
    <property type="protein sequence ID" value="AHH18899.1"/>
    <property type="molecule type" value="Genomic_DNA"/>
</dbReference>
<keyword evidence="7 9" id="KW-0472">Membrane</keyword>
<evidence type="ECO:0000256" key="7">
    <source>
        <dbReference type="ARBA" id="ARBA00023136"/>
    </source>
</evidence>
<dbReference type="RefSeq" id="WP_025350314.1">
    <property type="nucleotide sequence ID" value="NZ_CP006850.1"/>
</dbReference>
<evidence type="ECO:0000256" key="8">
    <source>
        <dbReference type="SAM" id="MobiDB-lite"/>
    </source>
</evidence>
<keyword evidence="11" id="KW-1185">Reference proteome</keyword>
<evidence type="ECO:0000256" key="9">
    <source>
        <dbReference type="SAM" id="Phobius"/>
    </source>
</evidence>
<dbReference type="HOGENOM" id="CLU_016841_0_0_11"/>
<feature type="region of interest" description="Disordered" evidence="8">
    <location>
        <begin position="220"/>
        <end position="310"/>
    </location>
</feature>
<sequence length="853" mass="89089">MTAGKLSAHGLTVELAPARLAGPVVPGRHPHRWATWPAQLPALILILVLLVGPAATTVWTAAHAQRAMVVWCALLVVLIAASTLLWRAGHQEKESPAPAGGSSAGETESAHVQALPIGTSASSGAPGNAAVEAVDASGRLDAPVDVAGGSAGELVPGDAVDVSSGRSVQSPPSIAHSGVAVEAVDVPGRPDVPVDIGGGSVGPPDLPVDVVDEAGRQLAATRPGSEIGRPDSPGDVVAGPVDRSGLPVDGVGGPAGRPSRPVDIADASAGRPDPSADVVRACGDRSELQQDSASRGAERPGSTQVVSAQSGTSGAVGIGLRNRLSQWSFQVVRGAFARLRWRSLWWAVLVAALAVTVYGIGVELGPSGRGAYFRTLLWVLCGVVVLVLALELAWHGRRTWWPWQPLILPFGVSAFVAGLALRLLAENPDYRMPVPGVTGQRIWLMTMLIVAFLWCWLGALFCLFRAAIAAIETDPVRRGYLEDAGSTIRTRIRLLELVRPVFLILGLVVAVAAARIFDLVLIAVPGALQYSLDSATVHWWRLVSDPDADPGVAAAYSLPLAVLIGSAAWILQTTVRRHRVGWIRRPAADPVRARRNARGIVRVGLVSLLSVGPLVALAVFSWAGADGPAFTGPGSVWQHRELLHAMANTGWVALWAMVLVLGAAFPVAHRLAALPAGAPPARLAVVVLVVFTVLPAQLYVGPIRHVIDLFGLSGTSISSLIVVHAAIGLPIAILILRGALLAPADSSVADTLRGLARPWAVVGRLMSTAWPAVGAVAVLELVQVWNDFFVGLLVSGADVSPWSLLLWGDARQFQENAAHLAAGALLSTVPPVVLLLATWRRFLVPGLTGGFVR</sequence>
<feature type="transmembrane region" description="Helical" evidence="9">
    <location>
        <begin position="600"/>
        <end position="625"/>
    </location>
</feature>
<dbReference type="InterPro" id="IPR050901">
    <property type="entry name" value="BP-dep_ABC_trans_perm"/>
</dbReference>
<dbReference type="InterPro" id="IPR035906">
    <property type="entry name" value="MetI-like_sf"/>
</dbReference>
<evidence type="ECO:0000313" key="11">
    <source>
        <dbReference type="Proteomes" id="UP000019150"/>
    </source>
</evidence>
<name>W5TIE2_9NOCA</name>
<dbReference type="AlphaFoldDB" id="W5TIE2"/>
<dbReference type="OrthoDB" id="3515028at2"/>
<feature type="transmembrane region" description="Helical" evidence="9">
    <location>
        <begin position="720"/>
        <end position="740"/>
    </location>
</feature>
<dbReference type="Gene3D" id="1.10.3720.10">
    <property type="entry name" value="MetI-like"/>
    <property type="match status" value="2"/>
</dbReference>
<comment type="subcellular location">
    <subcellularLocation>
        <location evidence="1">Cell membrane</location>
        <topology evidence="1">Multi-pass membrane protein</topology>
    </subcellularLocation>
</comment>
<dbReference type="GO" id="GO:0005886">
    <property type="term" value="C:plasma membrane"/>
    <property type="evidence" value="ECO:0007669"/>
    <property type="project" value="UniProtKB-SubCell"/>
</dbReference>
<dbReference type="eggNOG" id="COG1175">
    <property type="taxonomic scope" value="Bacteria"/>
</dbReference>
<dbReference type="PANTHER" id="PTHR32243:SF50">
    <property type="entry name" value="MALTOSE_MALTODEXTRIN TRANSPORT SYSTEM PERMEASE PROTEIN MALG"/>
    <property type="match status" value="1"/>
</dbReference>
<evidence type="ECO:0000256" key="5">
    <source>
        <dbReference type="ARBA" id="ARBA00022692"/>
    </source>
</evidence>
<reference evidence="10 11" key="1">
    <citation type="journal article" date="2014" name="Appl. Environ. Microbiol.">
        <title>Insights into the Microbial Degradation of Rubber and Gutta-Percha by Analysis of the Complete Genome of Nocardia nova SH22a.</title>
        <authorList>
            <person name="Luo Q."/>
            <person name="Hiessl S."/>
            <person name="Poehlein A."/>
            <person name="Daniel R."/>
            <person name="Steinbuchel A."/>
        </authorList>
    </citation>
    <scope>NUCLEOTIDE SEQUENCE [LARGE SCALE GENOMIC DNA]</scope>
    <source>
        <strain evidence="10">SH22a</strain>
    </source>
</reference>
<feature type="transmembrane region" description="Helical" evidence="9">
    <location>
        <begin position="552"/>
        <end position="571"/>
    </location>
</feature>
<dbReference type="Proteomes" id="UP000019150">
    <property type="component" value="Chromosome"/>
</dbReference>
<evidence type="ECO:0000256" key="2">
    <source>
        <dbReference type="ARBA" id="ARBA00022448"/>
    </source>
</evidence>
<gene>
    <name evidence="10" type="ORF">NONO_c41150</name>
</gene>
<feature type="transmembrane region" description="Helical" evidence="9">
    <location>
        <begin position="406"/>
        <end position="425"/>
    </location>
</feature>
<dbReference type="KEGG" id="nno:NONO_c41150"/>
<evidence type="ECO:0000313" key="10">
    <source>
        <dbReference type="EMBL" id="AHH18899.1"/>
    </source>
</evidence>
<feature type="transmembrane region" description="Helical" evidence="9">
    <location>
        <begin position="501"/>
        <end position="532"/>
    </location>
</feature>
<keyword evidence="4" id="KW-0762">Sugar transport</keyword>
<evidence type="ECO:0000256" key="3">
    <source>
        <dbReference type="ARBA" id="ARBA00022475"/>
    </source>
</evidence>
<feature type="compositionally biased region" description="Polar residues" evidence="8">
    <location>
        <begin position="301"/>
        <end position="310"/>
    </location>
</feature>
<keyword evidence="3" id="KW-1003">Cell membrane</keyword>
<organism evidence="10 11">
    <name type="scientific">Nocardia nova SH22a</name>
    <dbReference type="NCBI Taxonomy" id="1415166"/>
    <lineage>
        <taxon>Bacteria</taxon>
        <taxon>Bacillati</taxon>
        <taxon>Actinomycetota</taxon>
        <taxon>Actinomycetes</taxon>
        <taxon>Mycobacteriales</taxon>
        <taxon>Nocardiaceae</taxon>
        <taxon>Nocardia</taxon>
    </lineage>
</organism>
<feature type="transmembrane region" description="Helical" evidence="9">
    <location>
        <begin position="445"/>
        <end position="468"/>
    </location>
</feature>
<accession>W5TIE2</accession>
<feature type="transmembrane region" description="Helical" evidence="9">
    <location>
        <begin position="343"/>
        <end position="360"/>
    </location>
</feature>
<feature type="transmembrane region" description="Helical" evidence="9">
    <location>
        <begin position="68"/>
        <end position="86"/>
    </location>
</feature>
<keyword evidence="6 9" id="KW-1133">Transmembrane helix</keyword>
<dbReference type="eggNOG" id="COG0395">
    <property type="taxonomic scope" value="Bacteria"/>
</dbReference>
<feature type="transmembrane region" description="Helical" evidence="9">
    <location>
        <begin position="820"/>
        <end position="839"/>
    </location>
</feature>
<feature type="transmembrane region" description="Helical" evidence="9">
    <location>
        <begin position="761"/>
        <end position="782"/>
    </location>
</feature>
<dbReference type="STRING" id="1415166.NONO_c41150"/>
<dbReference type="PANTHER" id="PTHR32243">
    <property type="entry name" value="MALTOSE TRANSPORT SYSTEM PERMEASE-RELATED"/>
    <property type="match status" value="1"/>
</dbReference>
<feature type="transmembrane region" description="Helical" evidence="9">
    <location>
        <begin position="372"/>
        <end position="394"/>
    </location>
</feature>
<keyword evidence="2" id="KW-0813">Transport</keyword>
<protein>
    <submittedName>
        <fullName evidence="10">Putative multiple sugar ABC transporter, permease</fullName>
    </submittedName>
</protein>
<keyword evidence="5 9" id="KW-0812">Transmembrane</keyword>
<feature type="transmembrane region" description="Helical" evidence="9">
    <location>
        <begin position="645"/>
        <end position="668"/>
    </location>
</feature>
<feature type="transmembrane region" description="Helical" evidence="9">
    <location>
        <begin position="680"/>
        <end position="700"/>
    </location>
</feature>
<dbReference type="SUPFAM" id="SSF161098">
    <property type="entry name" value="MetI-like"/>
    <property type="match status" value="2"/>
</dbReference>